<dbReference type="GO" id="GO:0016787">
    <property type="term" value="F:hydrolase activity"/>
    <property type="evidence" value="ECO:0007669"/>
    <property type="project" value="UniProtKB-KW"/>
</dbReference>
<evidence type="ECO:0000259" key="2">
    <source>
        <dbReference type="Pfam" id="PF03959"/>
    </source>
</evidence>
<dbReference type="InterPro" id="IPR029058">
    <property type="entry name" value="AB_hydrolase_fold"/>
</dbReference>
<evidence type="ECO:0000313" key="3">
    <source>
        <dbReference type="EMBL" id="RHZ00290.1"/>
    </source>
</evidence>
<dbReference type="EMBL" id="QUTE01015217">
    <property type="protein sequence ID" value="RHZ00290.1"/>
    <property type="molecule type" value="Genomic_DNA"/>
</dbReference>
<dbReference type="Gene3D" id="3.40.50.1820">
    <property type="entry name" value="alpha/beta hydrolase"/>
    <property type="match status" value="4"/>
</dbReference>
<name>A0A397EVB8_APHAT</name>
<comment type="caution">
    <text evidence="3">The sequence shown here is derived from an EMBL/GenBank/DDBJ whole genome shotgun (WGS) entry which is preliminary data.</text>
</comment>
<dbReference type="InterPro" id="IPR005645">
    <property type="entry name" value="FSH-like_dom"/>
</dbReference>
<dbReference type="VEuPathDB" id="FungiDB:H257_01495"/>
<evidence type="ECO:0000313" key="4">
    <source>
        <dbReference type="Proteomes" id="UP000266196"/>
    </source>
</evidence>
<dbReference type="GO" id="GO:0005737">
    <property type="term" value="C:cytoplasm"/>
    <property type="evidence" value="ECO:0007669"/>
    <property type="project" value="TreeGrafter"/>
</dbReference>
<keyword evidence="1" id="KW-0378">Hydrolase</keyword>
<dbReference type="GO" id="GO:0005634">
    <property type="term" value="C:nucleus"/>
    <property type="evidence" value="ECO:0007669"/>
    <property type="project" value="TreeGrafter"/>
</dbReference>
<dbReference type="Proteomes" id="UP000266196">
    <property type="component" value="Unassembled WGS sequence"/>
</dbReference>
<gene>
    <name evidence="3" type="ORF">DYB31_001688</name>
</gene>
<feature type="domain" description="Serine hydrolase" evidence="2">
    <location>
        <begin position="796"/>
        <end position="993"/>
    </location>
</feature>
<dbReference type="VEuPathDB" id="FungiDB:H257_01493"/>
<dbReference type="PANTHER" id="PTHR48070:SF6">
    <property type="entry name" value="ESTERASE OVCA2"/>
    <property type="match status" value="1"/>
</dbReference>
<sequence>MEHLTHQVHTDMQSLHDRLDNVLANANDDVKAQAQTPSEDLLCLGSSPQQPALLPSWVQVQPPVEHVSVDEFQRQLGEFSNDQTNQLVEQLALHDAKWMGVLDQFEKKLLQSLAIKTHEPLSPKSTVIGVINQADIYETESEHFGAADEGKSVEHDDWDDEDCPECNHNVDDEWQIHDFRTNATVMHHQVRGFRESFGDGAEFFYVNGPFPANGPMEDAIEAKFGSSAPFFEWFRGDPVEGDDNTGTRYVGWEHSLAYLLRHLNTHKPYDIVLGFCQGGMMATLLAAHFQADHTPFPFKAVVCVGVVSPPLDGVAPSLNLGLSTTGKTPRGELKVPAMIVLGEADPFFRTGKYLVHVYDKATRRYFVHAEGHKFPSVKNHHALYDEIVTTTGVISLQIAGLRQAFGPTKAEFVSVNAPFPASGPAQEDIRKFFGEKGPYYEWWDAVKNPDTQKTEYHGWEQSVAYVQRQIDELGPFDVVLGFSQGAALTTLLTAHYQKHQGYFPFKAVVLVCGLVPRDGLPDDTRPLLDIPSLHILGEQDPMLPLGHQLHDIFTPSHRSLHVHPDGHRFPALPKHKPMYVAMARFLRQVINDHGSRTNSDIISMQVAGFRQAFGNTADFVVVDAPFPASGRPEQGIIDFFGEEGPYFEWWEAFERTKFNYPGWGESLAYLQNVVNTQGPFDIVLGFSQGASVATLLTAHYQAKNQKIPFKAVVLVCGLCPRDGMPQHLLVEPGTTKYDLKIPSIHILGSKDDIFDLSQDLVEAYSPLGRQVHVHSDGHRFPPPSTSRPLYNEIVDKLRSICAHGGRTNGTVVSLQVSGFVQAFGPAADFVELDAPFPASGPPEEDILNLFGDDEPYFEWWDANHHTNAVYPGWERSLEFLKREVTAQGPFDVIIGFSQGAMMATLLTAHYLQKHWVPFKAIILVCGMWPQDGMPAIKASPATGKPLLNFPSFHVLGEKDFMYEDGKAQVEYFSASSRHVYTHDQGHRFPPLPQSKDMYKDIADKVRRVVAAARAATDV</sequence>
<dbReference type="PANTHER" id="PTHR48070">
    <property type="entry name" value="ESTERASE OVCA2"/>
    <property type="match status" value="1"/>
</dbReference>
<proteinExistence type="predicted"/>
<feature type="domain" description="Serine hydrolase" evidence="2">
    <location>
        <begin position="394"/>
        <end position="575"/>
    </location>
</feature>
<organism evidence="3 4">
    <name type="scientific">Aphanomyces astaci</name>
    <name type="common">Crayfish plague agent</name>
    <dbReference type="NCBI Taxonomy" id="112090"/>
    <lineage>
        <taxon>Eukaryota</taxon>
        <taxon>Sar</taxon>
        <taxon>Stramenopiles</taxon>
        <taxon>Oomycota</taxon>
        <taxon>Saprolegniomycetes</taxon>
        <taxon>Saprolegniales</taxon>
        <taxon>Verrucalvaceae</taxon>
        <taxon>Aphanomyces</taxon>
    </lineage>
</organism>
<accession>A0A397EVB8</accession>
<protein>
    <recommendedName>
        <fullName evidence="2">Serine hydrolase domain-containing protein</fullName>
    </recommendedName>
</protein>
<dbReference type="SUPFAM" id="SSF53474">
    <property type="entry name" value="alpha/beta-Hydrolases"/>
    <property type="match status" value="4"/>
</dbReference>
<reference evidence="3 4" key="1">
    <citation type="submission" date="2018-08" db="EMBL/GenBank/DDBJ databases">
        <title>Aphanomyces genome sequencing and annotation.</title>
        <authorList>
            <person name="Minardi D."/>
            <person name="Oidtmann B."/>
            <person name="Van Der Giezen M."/>
            <person name="Studholme D.J."/>
        </authorList>
    </citation>
    <scope>NUCLEOTIDE SEQUENCE [LARGE SCALE GENOMIC DNA]</scope>
    <source>
        <strain evidence="3 4">197901</strain>
    </source>
</reference>
<dbReference type="AlphaFoldDB" id="A0A397EVB8"/>
<feature type="domain" description="Serine hydrolase" evidence="2">
    <location>
        <begin position="593"/>
        <end position="781"/>
    </location>
</feature>
<dbReference type="InterPro" id="IPR050593">
    <property type="entry name" value="LovG"/>
</dbReference>
<dbReference type="Pfam" id="PF03959">
    <property type="entry name" value="FSH1"/>
    <property type="match status" value="4"/>
</dbReference>
<evidence type="ECO:0000256" key="1">
    <source>
        <dbReference type="ARBA" id="ARBA00022801"/>
    </source>
</evidence>
<feature type="domain" description="Serine hydrolase" evidence="2">
    <location>
        <begin position="176"/>
        <end position="380"/>
    </location>
</feature>